<organism evidence="1 3">
    <name type="scientific">Labeo rohita</name>
    <name type="common">Indian major carp</name>
    <name type="synonym">Cyprinus rohita</name>
    <dbReference type="NCBI Taxonomy" id="84645"/>
    <lineage>
        <taxon>Eukaryota</taxon>
        <taxon>Metazoa</taxon>
        <taxon>Chordata</taxon>
        <taxon>Craniata</taxon>
        <taxon>Vertebrata</taxon>
        <taxon>Euteleostomi</taxon>
        <taxon>Actinopterygii</taxon>
        <taxon>Neopterygii</taxon>
        <taxon>Teleostei</taxon>
        <taxon>Ostariophysi</taxon>
        <taxon>Cypriniformes</taxon>
        <taxon>Cyprinidae</taxon>
        <taxon>Labeoninae</taxon>
        <taxon>Labeonini</taxon>
        <taxon>Labeo</taxon>
    </lineage>
</organism>
<dbReference type="EMBL" id="QBIY01012859">
    <property type="protein sequence ID" value="RXN15256.1"/>
    <property type="molecule type" value="Genomic_DNA"/>
</dbReference>
<name>A0A498LW76_LABRO</name>
<evidence type="ECO:0000313" key="1">
    <source>
        <dbReference type="EMBL" id="RXN12739.1"/>
    </source>
</evidence>
<accession>A0A498LW76</accession>
<dbReference type="AlphaFoldDB" id="A0A498LW76"/>
<evidence type="ECO:0000313" key="2">
    <source>
        <dbReference type="EMBL" id="RXN15256.1"/>
    </source>
</evidence>
<keyword evidence="3" id="KW-1185">Reference proteome</keyword>
<evidence type="ECO:0000313" key="3">
    <source>
        <dbReference type="Proteomes" id="UP000290572"/>
    </source>
</evidence>
<dbReference type="Proteomes" id="UP000290572">
    <property type="component" value="Unassembled WGS sequence"/>
</dbReference>
<reference evidence="1 3" key="1">
    <citation type="submission" date="2018-03" db="EMBL/GenBank/DDBJ databases">
        <title>Draft genome sequence of Rohu Carp (Labeo rohita).</title>
        <authorList>
            <person name="Das P."/>
            <person name="Kushwaha B."/>
            <person name="Joshi C.G."/>
            <person name="Kumar D."/>
            <person name="Nagpure N.S."/>
            <person name="Sahoo L."/>
            <person name="Das S.P."/>
            <person name="Bit A."/>
            <person name="Patnaik S."/>
            <person name="Meher P.K."/>
            <person name="Jayasankar P."/>
            <person name="Koringa P.G."/>
            <person name="Patel N.V."/>
            <person name="Hinsu A.T."/>
            <person name="Kumar R."/>
            <person name="Pandey M."/>
            <person name="Agarwal S."/>
            <person name="Srivastava S."/>
            <person name="Singh M."/>
            <person name="Iquebal M.A."/>
            <person name="Jaiswal S."/>
            <person name="Angadi U.B."/>
            <person name="Kumar N."/>
            <person name="Raza M."/>
            <person name="Shah T.M."/>
            <person name="Rai A."/>
            <person name="Jena J.K."/>
        </authorList>
    </citation>
    <scope>NUCLEOTIDE SEQUENCE [LARGE SCALE GENOMIC DNA]</scope>
    <source>
        <strain evidence="1">DASCIFA01</strain>
        <tissue evidence="1">Testis</tissue>
    </source>
</reference>
<dbReference type="EMBL" id="QBIY01013028">
    <property type="protein sequence ID" value="RXN12739.1"/>
    <property type="molecule type" value="Genomic_DNA"/>
</dbReference>
<sequence>MRQCGNTKKAPAGEDTAAAVGKLRESSCWAGTAAAVGKWRKGSCGSNRCYGRVEIQRRLLRERTLLRQCGNTEKTCVRWALLRQWENRKRAPTGAVTTAAVWKYREGFCGGSGKTEKTPAAADAAVAVWECRKGSCGSGHCCGHVGVKKRLLREQALLGQWGNAERAPAVAGCCWDGWSGDEPLWVVLVVSKGVAMVGLKFE</sequence>
<protein>
    <submittedName>
        <fullName evidence="1">Uncharacterized protein</fullName>
    </submittedName>
</protein>
<comment type="caution">
    <text evidence="1">The sequence shown here is derived from an EMBL/GenBank/DDBJ whole genome shotgun (WGS) entry which is preliminary data.</text>
</comment>
<gene>
    <name evidence="2" type="ORF">ROHU_008801</name>
    <name evidence="1" type="ORF">ROHU_009998</name>
</gene>
<proteinExistence type="predicted"/>